<feature type="compositionally biased region" description="Basic and acidic residues" evidence="1">
    <location>
        <begin position="364"/>
        <end position="376"/>
    </location>
</feature>
<feature type="region of interest" description="Disordered" evidence="1">
    <location>
        <begin position="364"/>
        <end position="388"/>
    </location>
</feature>
<proteinExistence type="predicted"/>
<reference evidence="2" key="1">
    <citation type="submission" date="2014-11" db="EMBL/GenBank/DDBJ databases">
        <authorList>
            <person name="Otto D Thomas"/>
            <person name="Naeem Raeece"/>
        </authorList>
    </citation>
    <scope>NUCLEOTIDE SEQUENCE</scope>
</reference>
<organism evidence="2">
    <name type="scientific">Chromera velia CCMP2878</name>
    <dbReference type="NCBI Taxonomy" id="1169474"/>
    <lineage>
        <taxon>Eukaryota</taxon>
        <taxon>Sar</taxon>
        <taxon>Alveolata</taxon>
        <taxon>Colpodellida</taxon>
        <taxon>Chromeraceae</taxon>
        <taxon>Chromera</taxon>
    </lineage>
</organism>
<gene>
    <name evidence="2" type="ORF">Cvel_14502</name>
</gene>
<dbReference type="EMBL" id="CDMZ01000038">
    <property type="protein sequence ID" value="CEM05175.1"/>
    <property type="molecule type" value="Genomic_DNA"/>
</dbReference>
<evidence type="ECO:0000256" key="1">
    <source>
        <dbReference type="SAM" id="MobiDB-lite"/>
    </source>
</evidence>
<evidence type="ECO:0000313" key="2">
    <source>
        <dbReference type="EMBL" id="CEM05175.1"/>
    </source>
</evidence>
<protein>
    <submittedName>
        <fullName evidence="2">Uncharacterized protein</fullName>
    </submittedName>
</protein>
<accession>A0A0G4F0M7</accession>
<sequence length="388" mass="43534">MRCQSPSCSAPRRLVPQAAVSSLSATKTAEEVANELGRPPWMSEEAFYDSNVKNSAVLADAELISAVLVAGLNTEQRAEFTKELQSFWSQETARMSGLKPGSIALLPDLPVQRITKAFMDQTLEDCLLDAMGAEQLEALITSKSSSETASSTEWNDVDLPPLVIFGGLDDHQTKKCMSIYEGLQAQGKLPSQKPAFAKVTDKSIPKLLKRLVADIFEDYKATSSDASLPANVEEMIRNKNSLDEMDQLDKTEQEKYNWWANILEGVAFNLGGKEDEWNGYDARDAVKEWEKEQDMEDAEVVDYKSEYKQSKFLRNYLAQIQKSAESKRYPALSHKDVEGLKRMGLADYEFARYEREYVGERQRMLSEADSSFREETSLEDSGISMASD</sequence>
<dbReference type="AlphaFoldDB" id="A0A0G4F0M7"/>
<dbReference type="VEuPathDB" id="CryptoDB:Cvel_14502"/>
<name>A0A0G4F0M7_9ALVE</name>